<reference evidence="3 4" key="1">
    <citation type="submission" date="2023-03" db="EMBL/GenBank/DDBJ databases">
        <title>YIM 133296 draft genome.</title>
        <authorList>
            <person name="Xiong L."/>
        </authorList>
    </citation>
    <scope>NUCLEOTIDE SEQUENCE [LARGE SCALE GENOMIC DNA]</scope>
    <source>
        <strain evidence="3 4">YIM 133296</strain>
    </source>
</reference>
<organism evidence="3 4">
    <name type="scientific">Luteipulveratus flavus</name>
    <dbReference type="NCBI Taxonomy" id="3031728"/>
    <lineage>
        <taxon>Bacteria</taxon>
        <taxon>Bacillati</taxon>
        <taxon>Actinomycetota</taxon>
        <taxon>Actinomycetes</taxon>
        <taxon>Micrococcales</taxon>
        <taxon>Dermacoccaceae</taxon>
        <taxon>Luteipulveratus</taxon>
    </lineage>
</organism>
<evidence type="ECO:0000256" key="1">
    <source>
        <dbReference type="ARBA" id="ARBA00022801"/>
    </source>
</evidence>
<dbReference type="SUPFAM" id="SSF52499">
    <property type="entry name" value="Isochorismatase-like hydrolases"/>
    <property type="match status" value="1"/>
</dbReference>
<keyword evidence="1 3" id="KW-0378">Hydrolase</keyword>
<dbReference type="Pfam" id="PF00857">
    <property type="entry name" value="Isochorismatase"/>
    <property type="match status" value="1"/>
</dbReference>
<dbReference type="CDD" id="cd00431">
    <property type="entry name" value="cysteine_hydrolases"/>
    <property type="match status" value="1"/>
</dbReference>
<dbReference type="InterPro" id="IPR050272">
    <property type="entry name" value="Isochorismatase-like_hydrls"/>
</dbReference>
<dbReference type="GO" id="GO:0016787">
    <property type="term" value="F:hydrolase activity"/>
    <property type="evidence" value="ECO:0007669"/>
    <property type="project" value="UniProtKB-KW"/>
</dbReference>
<dbReference type="RefSeq" id="WP_277192822.1">
    <property type="nucleotide sequence ID" value="NZ_JAROAV010000036.1"/>
</dbReference>
<dbReference type="InterPro" id="IPR036380">
    <property type="entry name" value="Isochorismatase-like_sf"/>
</dbReference>
<evidence type="ECO:0000313" key="3">
    <source>
        <dbReference type="EMBL" id="MDF8265498.1"/>
    </source>
</evidence>
<dbReference type="InterPro" id="IPR000868">
    <property type="entry name" value="Isochorismatase-like_dom"/>
</dbReference>
<name>A0ABT6CAF0_9MICO</name>
<keyword evidence="4" id="KW-1185">Reference proteome</keyword>
<protein>
    <submittedName>
        <fullName evidence="3">Cysteine hydrolase</fullName>
    </submittedName>
</protein>
<sequence length="178" mass="18802">MTAGDGPTASDALVVIDAQAVFADPSSPWGSPMFAEAWPHIERRVSAYGERVVVTRFVAPDRPAGAWVPYYEEWPFALQPPDSELYQLVPGLRGRPSVDETTFGKWGPALRSALGDAASVELVGVATDCCVISTALAMADAGVAVTVPAEACAGSTPENHSKALDVMALYSPLITVRR</sequence>
<dbReference type="EMBL" id="JAROAV010000036">
    <property type="protein sequence ID" value="MDF8265498.1"/>
    <property type="molecule type" value="Genomic_DNA"/>
</dbReference>
<feature type="domain" description="Isochorismatase-like" evidence="2">
    <location>
        <begin position="12"/>
        <end position="175"/>
    </location>
</feature>
<proteinExistence type="predicted"/>
<evidence type="ECO:0000259" key="2">
    <source>
        <dbReference type="Pfam" id="PF00857"/>
    </source>
</evidence>
<dbReference type="Gene3D" id="3.40.50.850">
    <property type="entry name" value="Isochorismatase-like"/>
    <property type="match status" value="1"/>
</dbReference>
<evidence type="ECO:0000313" key="4">
    <source>
        <dbReference type="Proteomes" id="UP001528912"/>
    </source>
</evidence>
<dbReference type="Proteomes" id="UP001528912">
    <property type="component" value="Unassembled WGS sequence"/>
</dbReference>
<comment type="caution">
    <text evidence="3">The sequence shown here is derived from an EMBL/GenBank/DDBJ whole genome shotgun (WGS) entry which is preliminary data.</text>
</comment>
<gene>
    <name evidence="3" type="ORF">P4R38_14710</name>
</gene>
<dbReference type="PANTHER" id="PTHR43540">
    <property type="entry name" value="PEROXYUREIDOACRYLATE/UREIDOACRYLATE AMIDOHYDROLASE-RELATED"/>
    <property type="match status" value="1"/>
</dbReference>
<accession>A0ABT6CAF0</accession>